<evidence type="ECO:0000313" key="2">
    <source>
        <dbReference type="Proteomes" id="UP001302696"/>
    </source>
</evidence>
<dbReference type="InterPro" id="IPR009057">
    <property type="entry name" value="Homeodomain-like_sf"/>
</dbReference>
<organism evidence="1 2">
    <name type="scientific">Pediococcus inopinatus</name>
    <dbReference type="NCBI Taxonomy" id="114090"/>
    <lineage>
        <taxon>Bacteria</taxon>
        <taxon>Bacillati</taxon>
        <taxon>Bacillota</taxon>
        <taxon>Bacilli</taxon>
        <taxon>Lactobacillales</taxon>
        <taxon>Lactobacillaceae</taxon>
        <taxon>Pediococcus</taxon>
    </lineage>
</organism>
<name>A0ABZ0Q1T3_9LACO</name>
<sequence>MAKMFLDAQFKIDKRKQQTESKLIQTLKQKWQEGIGFDQIEIKALCESAGVSRATFYRHHQGIEDVVMVQFLMAISEFEQKIDALNRVNFENGSITVIDVIYANLDLIKMVKWSHMQAKIQDLFGGTALKILISRDYSKEAKNFISEYLGTAIFNFAQQIADAKEPMPKAEALRLYRLLLPNRL</sequence>
<dbReference type="RefSeq" id="WP_057771978.1">
    <property type="nucleotide sequence ID" value="NZ_BBIM01000025.1"/>
</dbReference>
<reference evidence="2" key="1">
    <citation type="submission" date="2024-06" db="EMBL/GenBank/DDBJ databases">
        <authorList>
            <person name="Chang H.C."/>
            <person name="Mun S.Y."/>
        </authorList>
    </citation>
    <scope>NUCLEOTIDE SEQUENCE [LARGE SCALE GENOMIC DNA]</scope>
    <source>
        <strain evidence="2">KT1</strain>
    </source>
</reference>
<gene>
    <name evidence="1" type="ORF">N6G96_06230</name>
</gene>
<dbReference type="EMBL" id="CP104778">
    <property type="protein sequence ID" value="WPC20902.1"/>
    <property type="molecule type" value="Genomic_DNA"/>
</dbReference>
<dbReference type="Gene3D" id="1.10.357.10">
    <property type="entry name" value="Tetracycline Repressor, domain 2"/>
    <property type="match status" value="1"/>
</dbReference>
<evidence type="ECO:0000313" key="1">
    <source>
        <dbReference type="EMBL" id="WPC20902.1"/>
    </source>
</evidence>
<keyword evidence="2" id="KW-1185">Reference proteome</keyword>
<protein>
    <submittedName>
        <fullName evidence="1">TetR/AcrR family transcriptional regulator</fullName>
    </submittedName>
</protein>
<dbReference type="SUPFAM" id="SSF46689">
    <property type="entry name" value="Homeodomain-like"/>
    <property type="match status" value="1"/>
</dbReference>
<dbReference type="Proteomes" id="UP001302696">
    <property type="component" value="Chromosome"/>
</dbReference>
<accession>A0ABZ0Q1T3</accession>
<proteinExistence type="predicted"/>